<feature type="transmembrane region" description="Helical" evidence="1">
    <location>
        <begin position="203"/>
        <end position="229"/>
    </location>
</feature>
<name>A0ABT9NUC4_9ACTN</name>
<keyword evidence="1" id="KW-0472">Membrane</keyword>
<protein>
    <submittedName>
        <fullName evidence="2">Membrane protein</fullName>
    </submittedName>
</protein>
<feature type="transmembrane region" description="Helical" evidence="1">
    <location>
        <begin position="174"/>
        <end position="191"/>
    </location>
</feature>
<feature type="transmembrane region" description="Helical" evidence="1">
    <location>
        <begin position="147"/>
        <end position="168"/>
    </location>
</feature>
<dbReference type="Pfam" id="PF07907">
    <property type="entry name" value="YibE_F"/>
    <property type="match status" value="1"/>
</dbReference>
<proteinExistence type="predicted"/>
<dbReference type="EMBL" id="JAUSQM010000001">
    <property type="protein sequence ID" value="MDP9823877.1"/>
    <property type="molecule type" value="Genomic_DNA"/>
</dbReference>
<feature type="transmembrane region" description="Helical" evidence="1">
    <location>
        <begin position="124"/>
        <end position="140"/>
    </location>
</feature>
<evidence type="ECO:0000256" key="1">
    <source>
        <dbReference type="SAM" id="Phobius"/>
    </source>
</evidence>
<organism evidence="2 3">
    <name type="scientific">Nocardioides massiliensis</name>
    <dbReference type="NCBI Taxonomy" id="1325935"/>
    <lineage>
        <taxon>Bacteria</taxon>
        <taxon>Bacillati</taxon>
        <taxon>Actinomycetota</taxon>
        <taxon>Actinomycetes</taxon>
        <taxon>Propionibacteriales</taxon>
        <taxon>Nocardioidaceae</taxon>
        <taxon>Nocardioides</taxon>
    </lineage>
</organism>
<dbReference type="PANTHER" id="PTHR41771:SF1">
    <property type="entry name" value="MEMBRANE PROTEIN"/>
    <property type="match status" value="1"/>
</dbReference>
<gene>
    <name evidence="2" type="ORF">J2S59_003686</name>
</gene>
<evidence type="ECO:0000313" key="3">
    <source>
        <dbReference type="Proteomes" id="UP001240447"/>
    </source>
</evidence>
<dbReference type="Proteomes" id="UP001240447">
    <property type="component" value="Unassembled WGS sequence"/>
</dbReference>
<comment type="caution">
    <text evidence="2">The sequence shown here is derived from an EMBL/GenBank/DDBJ whole genome shotgun (WGS) entry which is preliminary data.</text>
</comment>
<dbReference type="PANTHER" id="PTHR41771">
    <property type="entry name" value="MEMBRANE PROTEIN-RELATED"/>
    <property type="match status" value="1"/>
</dbReference>
<reference evidence="2 3" key="1">
    <citation type="submission" date="2023-07" db="EMBL/GenBank/DDBJ databases">
        <title>Sequencing the genomes of 1000 actinobacteria strains.</title>
        <authorList>
            <person name="Klenk H.-P."/>
        </authorList>
    </citation>
    <scope>NUCLEOTIDE SEQUENCE [LARGE SCALE GENOMIC DNA]</scope>
    <source>
        <strain evidence="2 3">GD13</strain>
    </source>
</reference>
<feature type="transmembrane region" description="Helical" evidence="1">
    <location>
        <begin position="342"/>
        <end position="367"/>
    </location>
</feature>
<dbReference type="RefSeq" id="WP_306825373.1">
    <property type="nucleotide sequence ID" value="NZ_JAUSQM010000001.1"/>
</dbReference>
<keyword evidence="3" id="KW-1185">Reference proteome</keyword>
<accession>A0ABT9NUC4</accession>
<keyword evidence="1" id="KW-1133">Transmembrane helix</keyword>
<dbReference type="InterPro" id="IPR012507">
    <property type="entry name" value="YibE_F"/>
</dbReference>
<sequence length="376" mass="38938">MVLPLVAITAVALVVLWPSGDVERPEGYERPERVTGTVEALQPCSPELADVVGQGASGTCTSTRVRLDANAEHTGASAGDVVEAPLPMGTGAPRVEAGDDVVLFHSPGGLEAVQWSIADFDRSTPMYLLIALFAVAVVALSRWRGVASLLSLTASLALVIWFVLPNLLEGRSPLLVAIVAASGVMVVTLYLGHGIRAVTSVAFIGTLLSLVLAGVLGAYFSAAAQFTGFSNESVTFLSALREDLDYEGLILAGLIIGALGVLDDVTVTQAAAVWELRAADPTASRRRVFRAAMRIGRSHVTAAVNTLCLAYASSMLPLLLLLSLTSSDFGSALLSDGIGQEVLRGLVGSLGIVAAVPITTAIAVLIAGRPGLDSER</sequence>
<keyword evidence="1" id="KW-0812">Transmembrane</keyword>
<evidence type="ECO:0000313" key="2">
    <source>
        <dbReference type="EMBL" id="MDP9823877.1"/>
    </source>
</evidence>
<feature type="transmembrane region" description="Helical" evidence="1">
    <location>
        <begin position="295"/>
        <end position="322"/>
    </location>
</feature>
<feature type="transmembrane region" description="Helical" evidence="1">
    <location>
        <begin position="249"/>
        <end position="274"/>
    </location>
</feature>